<dbReference type="EMBL" id="JAUJFI010000276">
    <property type="protein sequence ID" value="MDQ2106566.1"/>
    <property type="molecule type" value="Genomic_DNA"/>
</dbReference>
<gene>
    <name evidence="1" type="ORF">QSG27_28015</name>
</gene>
<proteinExistence type="predicted"/>
<evidence type="ECO:0000313" key="1">
    <source>
        <dbReference type="EMBL" id="MDQ2106566.1"/>
    </source>
</evidence>
<protein>
    <submittedName>
        <fullName evidence="1">Uncharacterized protein</fullName>
    </submittedName>
</protein>
<name>A0ABU0WQP7_9PROT</name>
<comment type="caution">
    <text evidence="1">The sequence shown here is derived from an EMBL/GenBank/DDBJ whole genome shotgun (WGS) entry which is preliminary data.</text>
</comment>
<reference evidence="1 2" key="1">
    <citation type="submission" date="2023-06" db="EMBL/GenBank/DDBJ databases">
        <title>Azospirillum isscasensis sp.nov, a bacterium isolated from rhizosphere soil of rice.</title>
        <authorList>
            <person name="Wang H."/>
        </authorList>
    </citation>
    <scope>NUCLEOTIDE SEQUENCE [LARGE SCALE GENOMIC DNA]</scope>
    <source>
        <strain evidence="1 2">C340-1</strain>
    </source>
</reference>
<accession>A0ABU0WQP7</accession>
<dbReference type="Proteomes" id="UP001227317">
    <property type="component" value="Unassembled WGS sequence"/>
</dbReference>
<sequence>MCRPPDDTPDAVMAALVRIHMAPGSLADAASAPLSDPDESVGNILANLRSMIAGGEPPPETAARAVEKEAAAVRRVAATMEDGHLAAFVAACHGAAPPCPSGTLALLPCLLPQERRRVVEAFADDGPAIIATIAGMTALPLAGLADLNAALSAFRDGAVFRPAAADLARVAAAMKCPRSLG</sequence>
<organism evidence="1 2">
    <name type="scientific">Azospirillum isscasi</name>
    <dbReference type="NCBI Taxonomy" id="3053926"/>
    <lineage>
        <taxon>Bacteria</taxon>
        <taxon>Pseudomonadati</taxon>
        <taxon>Pseudomonadota</taxon>
        <taxon>Alphaproteobacteria</taxon>
        <taxon>Rhodospirillales</taxon>
        <taxon>Azospirillaceae</taxon>
        <taxon>Azospirillum</taxon>
    </lineage>
</organism>
<evidence type="ECO:0000313" key="2">
    <source>
        <dbReference type="Proteomes" id="UP001227317"/>
    </source>
</evidence>
<keyword evidence="2" id="KW-1185">Reference proteome</keyword>